<accession>A0A238F4Z8</accession>
<comment type="similarity">
    <text evidence="4">Belongs to the HSF family.</text>
</comment>
<keyword evidence="3" id="KW-0539">Nucleus</keyword>
<proteinExistence type="inferred from homology"/>
<dbReference type="Proteomes" id="UP000198372">
    <property type="component" value="Unassembled WGS sequence"/>
</dbReference>
<dbReference type="GO" id="GO:0043565">
    <property type="term" value="F:sequence-specific DNA binding"/>
    <property type="evidence" value="ECO:0007669"/>
    <property type="project" value="InterPro"/>
</dbReference>
<evidence type="ECO:0000256" key="4">
    <source>
        <dbReference type="RuleBase" id="RU004020"/>
    </source>
</evidence>
<evidence type="ECO:0000313" key="7">
    <source>
        <dbReference type="EMBL" id="SCV68107.1"/>
    </source>
</evidence>
<feature type="region of interest" description="Disordered" evidence="5">
    <location>
        <begin position="257"/>
        <end position="316"/>
    </location>
</feature>
<name>A0A238F4Z8_9BASI</name>
<dbReference type="InterPro" id="IPR036390">
    <property type="entry name" value="WH_DNA-bd_sf"/>
</dbReference>
<dbReference type="Pfam" id="PF00447">
    <property type="entry name" value="HSF_DNA-bind"/>
    <property type="match status" value="1"/>
</dbReference>
<feature type="domain" description="HSF-type DNA-binding" evidence="6">
    <location>
        <begin position="10"/>
        <end position="116"/>
    </location>
</feature>
<evidence type="ECO:0000256" key="2">
    <source>
        <dbReference type="ARBA" id="ARBA00023125"/>
    </source>
</evidence>
<evidence type="ECO:0000256" key="1">
    <source>
        <dbReference type="ARBA" id="ARBA00004123"/>
    </source>
</evidence>
<dbReference type="InterPro" id="IPR000232">
    <property type="entry name" value="HSF_DNA-bd"/>
</dbReference>
<organism evidence="7 8">
    <name type="scientific">Microbotryum intermedium</name>
    <dbReference type="NCBI Taxonomy" id="269621"/>
    <lineage>
        <taxon>Eukaryota</taxon>
        <taxon>Fungi</taxon>
        <taxon>Dikarya</taxon>
        <taxon>Basidiomycota</taxon>
        <taxon>Pucciniomycotina</taxon>
        <taxon>Microbotryomycetes</taxon>
        <taxon>Microbotryales</taxon>
        <taxon>Microbotryaceae</taxon>
        <taxon>Microbotryum</taxon>
    </lineage>
</organism>
<dbReference type="InterPro" id="IPR036388">
    <property type="entry name" value="WH-like_DNA-bd_sf"/>
</dbReference>
<sequence>MSSTSKTPAPRSQFIKKLHALIENPTDSKSLHWISAEAFEISANDARARNALAPSFDFRSLGSFVRQLSYYGFKRLSDRRRSGERHTRAANFIIFSHPSGAFLKGDASRLNVIARKTRNRPEKRDSSSASKANGRRYSDISQESYDDVDGSQLGQVPNYLPDAPWQPVTNPFDHRYYDIHRNSQCTPMPPTTDYHHDSRDEVYASHTSNMGQWKLPSYPQPPSHAASYEVADLPEHTRANTSNADFKISSMSLASNAQSTPTSLRHLSSSPSFSESRTRFPKSPSHLYLPPTSLAFEAPGHGERLPSPNPYAHPYPTPEFSPTTQTQFHLGQYQYQEAHYQQL</sequence>
<dbReference type="GO" id="GO:0005634">
    <property type="term" value="C:nucleus"/>
    <property type="evidence" value="ECO:0007669"/>
    <property type="project" value="UniProtKB-SubCell"/>
</dbReference>
<keyword evidence="8" id="KW-1185">Reference proteome</keyword>
<dbReference type="EMBL" id="FMSP01000003">
    <property type="protein sequence ID" value="SCV68107.1"/>
    <property type="molecule type" value="Genomic_DNA"/>
</dbReference>
<dbReference type="GO" id="GO:0003700">
    <property type="term" value="F:DNA-binding transcription factor activity"/>
    <property type="evidence" value="ECO:0007669"/>
    <property type="project" value="InterPro"/>
</dbReference>
<dbReference type="Gene3D" id="1.10.10.10">
    <property type="entry name" value="Winged helix-like DNA-binding domain superfamily/Winged helix DNA-binding domain"/>
    <property type="match status" value="1"/>
</dbReference>
<evidence type="ECO:0000256" key="5">
    <source>
        <dbReference type="SAM" id="MobiDB-lite"/>
    </source>
</evidence>
<comment type="subcellular location">
    <subcellularLocation>
        <location evidence="1">Nucleus</location>
    </subcellularLocation>
</comment>
<evidence type="ECO:0000259" key="6">
    <source>
        <dbReference type="SMART" id="SM00415"/>
    </source>
</evidence>
<dbReference type="SUPFAM" id="SSF46785">
    <property type="entry name" value="Winged helix' DNA-binding domain"/>
    <property type="match status" value="1"/>
</dbReference>
<keyword evidence="2" id="KW-0238">DNA-binding</keyword>
<dbReference type="AlphaFoldDB" id="A0A238F4Z8"/>
<feature type="compositionally biased region" description="Low complexity" evidence="5">
    <location>
        <begin position="259"/>
        <end position="275"/>
    </location>
</feature>
<reference evidence="8" key="1">
    <citation type="submission" date="2016-09" db="EMBL/GenBank/DDBJ databases">
        <authorList>
            <person name="Jeantristanb JTB J.-T."/>
            <person name="Ricardo R."/>
        </authorList>
    </citation>
    <scope>NUCLEOTIDE SEQUENCE [LARGE SCALE GENOMIC DNA]</scope>
</reference>
<evidence type="ECO:0000256" key="3">
    <source>
        <dbReference type="ARBA" id="ARBA00023242"/>
    </source>
</evidence>
<feature type="region of interest" description="Disordered" evidence="5">
    <location>
        <begin position="114"/>
        <end position="151"/>
    </location>
</feature>
<feature type="compositionally biased region" description="Pro residues" evidence="5">
    <location>
        <begin position="307"/>
        <end position="316"/>
    </location>
</feature>
<evidence type="ECO:0000313" key="8">
    <source>
        <dbReference type="Proteomes" id="UP000198372"/>
    </source>
</evidence>
<gene>
    <name evidence="7" type="ORF">BQ2448_228</name>
</gene>
<dbReference type="STRING" id="269621.A0A238F4Z8"/>
<dbReference type="OrthoDB" id="2537171at2759"/>
<dbReference type="SMART" id="SM00415">
    <property type="entry name" value="HSF"/>
    <property type="match status" value="1"/>
</dbReference>
<protein>
    <submittedName>
        <fullName evidence="7">BQ2448_228 protein</fullName>
    </submittedName>
</protein>